<evidence type="ECO:0000313" key="4">
    <source>
        <dbReference type="EMBL" id="KAH7246649.1"/>
    </source>
</evidence>
<evidence type="ECO:0000256" key="2">
    <source>
        <dbReference type="ARBA" id="ARBA00023043"/>
    </source>
</evidence>
<keyword evidence="5" id="KW-1185">Reference proteome</keyword>
<organism evidence="4 5">
    <name type="scientific">Fusarium tricinctum</name>
    <dbReference type="NCBI Taxonomy" id="61284"/>
    <lineage>
        <taxon>Eukaryota</taxon>
        <taxon>Fungi</taxon>
        <taxon>Dikarya</taxon>
        <taxon>Ascomycota</taxon>
        <taxon>Pezizomycotina</taxon>
        <taxon>Sordariomycetes</taxon>
        <taxon>Hypocreomycetidae</taxon>
        <taxon>Hypocreales</taxon>
        <taxon>Nectriaceae</taxon>
        <taxon>Fusarium</taxon>
        <taxon>Fusarium tricinctum species complex</taxon>
    </lineage>
</organism>
<protein>
    <submittedName>
        <fullName evidence="4">Ankyrin repeat-containing domain protein</fullName>
    </submittedName>
</protein>
<evidence type="ECO:0000256" key="3">
    <source>
        <dbReference type="PROSITE-ProRule" id="PRU00023"/>
    </source>
</evidence>
<dbReference type="PROSITE" id="PS50088">
    <property type="entry name" value="ANK_REPEAT"/>
    <property type="match status" value="1"/>
</dbReference>
<dbReference type="AlphaFoldDB" id="A0A8K0WBY5"/>
<dbReference type="PANTHER" id="PTHR24171">
    <property type="entry name" value="ANKYRIN REPEAT DOMAIN-CONTAINING PROTEIN 39-RELATED"/>
    <property type="match status" value="1"/>
</dbReference>
<accession>A0A8K0WBY5</accession>
<sequence length="256" mass="27542">MTTTTKDMLITMALAGEADRLKNILSNNQESLSEETTQEILTVAVKNSQLEVINLLLSQYPSVSLDEQVVRGAVNTGSIPTMEALLARDPSVITMPFDHYGSPLIVACMGRQRYEYLKYLLEVGADPNQYPDAATFPLAIVAALYKDPAVIDLLLSYGARLESSGSLGAAARLGNEIMIRHLLSRGARSDTDDTSGGSPLHTAVKAGHVGVAKILLQYGADPKVVDSSGDTPIGVAEKMRLEGKDMTEMLEVLRGY</sequence>
<dbReference type="SUPFAM" id="SSF48403">
    <property type="entry name" value="Ankyrin repeat"/>
    <property type="match status" value="1"/>
</dbReference>
<dbReference type="SMART" id="SM00248">
    <property type="entry name" value="ANK"/>
    <property type="match status" value="4"/>
</dbReference>
<dbReference type="PROSITE" id="PS50297">
    <property type="entry name" value="ANK_REP_REGION"/>
    <property type="match status" value="1"/>
</dbReference>
<evidence type="ECO:0000256" key="1">
    <source>
        <dbReference type="ARBA" id="ARBA00022737"/>
    </source>
</evidence>
<keyword evidence="2 3" id="KW-0040">ANK repeat</keyword>
<dbReference type="InterPro" id="IPR036770">
    <property type="entry name" value="Ankyrin_rpt-contain_sf"/>
</dbReference>
<dbReference type="Pfam" id="PF12796">
    <property type="entry name" value="Ank_2"/>
    <property type="match status" value="1"/>
</dbReference>
<feature type="repeat" description="ANK" evidence="3">
    <location>
        <begin position="195"/>
        <end position="227"/>
    </location>
</feature>
<dbReference type="EMBL" id="JAGPXF010000004">
    <property type="protein sequence ID" value="KAH7246649.1"/>
    <property type="molecule type" value="Genomic_DNA"/>
</dbReference>
<name>A0A8K0WBY5_9HYPO</name>
<evidence type="ECO:0000313" key="5">
    <source>
        <dbReference type="Proteomes" id="UP000813427"/>
    </source>
</evidence>
<gene>
    <name evidence="4" type="ORF">BKA59DRAFT_478257</name>
</gene>
<dbReference type="InterPro" id="IPR002110">
    <property type="entry name" value="Ankyrin_rpt"/>
</dbReference>
<comment type="caution">
    <text evidence="4">The sequence shown here is derived from an EMBL/GenBank/DDBJ whole genome shotgun (WGS) entry which is preliminary data.</text>
</comment>
<keyword evidence="1" id="KW-0677">Repeat</keyword>
<proteinExistence type="predicted"/>
<dbReference type="OrthoDB" id="426293at2759"/>
<reference evidence="4" key="1">
    <citation type="journal article" date="2021" name="Nat. Commun.">
        <title>Genetic determinants of endophytism in the Arabidopsis root mycobiome.</title>
        <authorList>
            <person name="Mesny F."/>
            <person name="Miyauchi S."/>
            <person name="Thiergart T."/>
            <person name="Pickel B."/>
            <person name="Atanasova L."/>
            <person name="Karlsson M."/>
            <person name="Huettel B."/>
            <person name="Barry K.W."/>
            <person name="Haridas S."/>
            <person name="Chen C."/>
            <person name="Bauer D."/>
            <person name="Andreopoulos W."/>
            <person name="Pangilinan J."/>
            <person name="LaButti K."/>
            <person name="Riley R."/>
            <person name="Lipzen A."/>
            <person name="Clum A."/>
            <person name="Drula E."/>
            <person name="Henrissat B."/>
            <person name="Kohler A."/>
            <person name="Grigoriev I.V."/>
            <person name="Martin F.M."/>
            <person name="Hacquard S."/>
        </authorList>
    </citation>
    <scope>NUCLEOTIDE SEQUENCE</scope>
    <source>
        <strain evidence="4">MPI-SDFR-AT-0068</strain>
    </source>
</reference>
<dbReference type="Gene3D" id="1.25.40.20">
    <property type="entry name" value="Ankyrin repeat-containing domain"/>
    <property type="match status" value="2"/>
</dbReference>
<dbReference type="Proteomes" id="UP000813427">
    <property type="component" value="Unassembled WGS sequence"/>
</dbReference>
<dbReference type="Pfam" id="PF00023">
    <property type="entry name" value="Ank"/>
    <property type="match status" value="1"/>
</dbReference>